<dbReference type="PROSITE" id="PS51819">
    <property type="entry name" value="VOC"/>
    <property type="match status" value="1"/>
</dbReference>
<dbReference type="RefSeq" id="WP_109188624.1">
    <property type="nucleotide sequence ID" value="NZ_BMYA01000001.1"/>
</dbReference>
<organism evidence="2 3">
    <name type="scientific">Ignatzschineria ureiclastica</name>
    <dbReference type="NCBI Taxonomy" id="472582"/>
    <lineage>
        <taxon>Bacteria</taxon>
        <taxon>Pseudomonadati</taxon>
        <taxon>Pseudomonadota</taxon>
        <taxon>Gammaproteobacteria</taxon>
        <taxon>Cardiobacteriales</taxon>
        <taxon>Ignatzschineriaceae</taxon>
        <taxon>Ignatzschineria</taxon>
    </lineage>
</organism>
<evidence type="ECO:0000313" key="3">
    <source>
        <dbReference type="Proteomes" id="UP000245020"/>
    </source>
</evidence>
<keyword evidence="3" id="KW-1185">Reference proteome</keyword>
<dbReference type="Pfam" id="PF00903">
    <property type="entry name" value="Glyoxalase"/>
    <property type="match status" value="1"/>
</dbReference>
<evidence type="ECO:0000259" key="1">
    <source>
        <dbReference type="PROSITE" id="PS51819"/>
    </source>
</evidence>
<dbReference type="CDD" id="cd08343">
    <property type="entry name" value="ED_TypeI_classII_C"/>
    <property type="match status" value="1"/>
</dbReference>
<gene>
    <name evidence="2" type="ORF">DC083_02235</name>
</gene>
<reference evidence="3" key="1">
    <citation type="submission" date="2018-05" db="EMBL/GenBank/DDBJ databases">
        <title>Ignatzschineria dubaiensis sp. nov., isolated from necrotic foot tissues of dromedaries (Camelus dromedarius) and associated maggots in Dubai, United Arab Emirates.</title>
        <authorList>
            <person name="Tsang C.C."/>
            <person name="Tang J.Y.M."/>
            <person name="Fong J.Y.H."/>
            <person name="Kinne J."/>
            <person name="Lee H.H."/>
            <person name="Joseph M."/>
            <person name="Jose S."/>
            <person name="Schuster R.K."/>
            <person name="Tang Y."/>
            <person name="Sivakumar S."/>
            <person name="Chen J.H.K."/>
            <person name="Teng J.L.L."/>
            <person name="Lau S.K.P."/>
            <person name="Wernery U."/>
            <person name="Woo P.C.Y."/>
        </authorList>
    </citation>
    <scope>NUCLEOTIDE SEQUENCE [LARGE SCALE GENOMIC DNA]</scope>
    <source>
        <strain evidence="3">KCTC 22644</strain>
    </source>
</reference>
<protein>
    <submittedName>
        <fullName evidence="2">Glyoxalase</fullName>
    </submittedName>
</protein>
<comment type="caution">
    <text evidence="2">The sequence shown here is derived from an EMBL/GenBank/DDBJ whole genome shotgun (WGS) entry which is preliminary data.</text>
</comment>
<dbReference type="AlphaFoldDB" id="A0A2U2AH88"/>
<dbReference type="InterPro" id="IPR004360">
    <property type="entry name" value="Glyas_Fos-R_dOase_dom"/>
</dbReference>
<dbReference type="OrthoDB" id="6909416at2"/>
<sequence>MLNGIKTLKFGVEDMARSRQYLEDFGLTAVESDIADTAKYTLSNGSALYIFALDDPRLPPAFEPGSTLREITWAVNRPQDMIHLAEVLKEEPGYRYENDVVECQDPNGMTLRFEVAILKADLEETSLPLNQFGRIARINAPSPVYKKANPVAIGHVVFFTPDLAKTERFYAEKLGFYLSDAYRDRGAFMRCAAEGWHHDLFLLKLPHRETTGLNHVAFVVRDIHEVIGGGLNMNRLKWDSFIGPGRHPVSSAYFWYVHSPLGGAFEYYTNDDYVTPAWTPRVYDYALELFTEWAIEGGLDHDTRRQVKKS</sequence>
<evidence type="ECO:0000313" key="2">
    <source>
        <dbReference type="EMBL" id="PWD82024.1"/>
    </source>
</evidence>
<dbReference type="SUPFAM" id="SSF54593">
    <property type="entry name" value="Glyoxalase/Bleomycin resistance protein/Dihydroxybiphenyl dioxygenase"/>
    <property type="match status" value="1"/>
</dbReference>
<name>A0A2U2AH88_9GAMM</name>
<dbReference type="InterPro" id="IPR029068">
    <property type="entry name" value="Glyas_Bleomycin-R_OHBP_Dase"/>
</dbReference>
<dbReference type="InterPro" id="IPR037523">
    <property type="entry name" value="VOC_core"/>
</dbReference>
<dbReference type="Proteomes" id="UP000245020">
    <property type="component" value="Unassembled WGS sequence"/>
</dbReference>
<accession>A0A2U2AH88</accession>
<proteinExistence type="predicted"/>
<feature type="domain" description="VOC" evidence="1">
    <location>
        <begin position="152"/>
        <end position="270"/>
    </location>
</feature>
<dbReference type="EMBL" id="QEWQ01000001">
    <property type="protein sequence ID" value="PWD82024.1"/>
    <property type="molecule type" value="Genomic_DNA"/>
</dbReference>
<dbReference type="Gene3D" id="3.10.180.10">
    <property type="entry name" value="2,3-Dihydroxybiphenyl 1,2-Dioxygenase, domain 1"/>
    <property type="match status" value="1"/>
</dbReference>